<comment type="catalytic activity">
    <reaction evidence="4">
        <text>chorismate = 4-hydroxybenzoate + pyruvate</text>
        <dbReference type="Rhea" id="RHEA:16505"/>
        <dbReference type="ChEBI" id="CHEBI:15361"/>
        <dbReference type="ChEBI" id="CHEBI:17879"/>
        <dbReference type="ChEBI" id="CHEBI:29748"/>
        <dbReference type="EC" id="4.1.3.40"/>
    </reaction>
</comment>
<evidence type="ECO:0000313" key="5">
    <source>
        <dbReference type="EMBL" id="BBG30490.1"/>
    </source>
</evidence>
<feature type="binding site" evidence="4">
    <location>
        <position position="128"/>
    </location>
    <ligand>
        <name>substrate</name>
    </ligand>
</feature>
<sequence length="201" mass="22548">MIEKTVETGRQSDRAQHMPSPLISYACAETPQPSAQQHYWLTRSGALTEALCQLGEFSLDVVYEGRLEACEEDAQLLATTAHTSLWVRDVLLLVDRQPLVYAHSVTPSIATAQGHGWGALRAQGQQPLATVLYHDPCIQRSAFEWQQVQPPRALNHMHCADKNSAPLWARHSCFMRETQPLVVAETFLEAFWHHPGLATLR</sequence>
<comment type="pathway">
    <text evidence="4">Cofactor biosynthesis; ubiquinone biosynthesis.</text>
</comment>
<dbReference type="OrthoDB" id="9789493at2"/>
<dbReference type="AlphaFoldDB" id="A0A348HFT8"/>
<dbReference type="PANTHER" id="PTHR38683">
    <property type="entry name" value="CHORISMATE PYRUVATE-LYASE"/>
    <property type="match status" value="1"/>
</dbReference>
<comment type="similarity">
    <text evidence="4">Belongs to the UbiC family.</text>
</comment>
<organism evidence="5 6">
    <name type="scientific">Zymobacter palmae</name>
    <dbReference type="NCBI Taxonomy" id="33074"/>
    <lineage>
        <taxon>Bacteria</taxon>
        <taxon>Pseudomonadati</taxon>
        <taxon>Pseudomonadota</taxon>
        <taxon>Gammaproteobacteria</taxon>
        <taxon>Oceanospirillales</taxon>
        <taxon>Halomonadaceae</taxon>
        <taxon>Zymobacter group</taxon>
        <taxon>Zymobacter</taxon>
    </lineage>
</organism>
<dbReference type="EMBL" id="AP018933">
    <property type="protein sequence ID" value="BBG30490.1"/>
    <property type="molecule type" value="Genomic_DNA"/>
</dbReference>
<dbReference type="InterPro" id="IPR007440">
    <property type="entry name" value="Chorismate--pyruvate_lyase"/>
</dbReference>
<dbReference type="SUPFAM" id="SSF64288">
    <property type="entry name" value="Chorismate lyase-like"/>
    <property type="match status" value="1"/>
</dbReference>
<comment type="caution">
    <text evidence="4">Lacks conserved residue(s) required for the propagation of feature annotation.</text>
</comment>
<dbReference type="GO" id="GO:0042866">
    <property type="term" value="P:pyruvate biosynthetic process"/>
    <property type="evidence" value="ECO:0007669"/>
    <property type="project" value="UniProtKB-UniRule"/>
</dbReference>
<dbReference type="PANTHER" id="PTHR38683:SF1">
    <property type="entry name" value="CHORISMATE PYRUVATE-LYASE"/>
    <property type="match status" value="1"/>
</dbReference>
<dbReference type="PROSITE" id="PS51257">
    <property type="entry name" value="PROKAR_LIPOPROTEIN"/>
    <property type="match status" value="1"/>
</dbReference>
<proteinExistence type="inferred from homology"/>
<comment type="function">
    <text evidence="4">Removes the pyruvyl group from chorismate, with concomitant aromatization of the ring, to provide 4-hydroxybenzoate (4HB) for the ubiquinone pathway.</text>
</comment>
<feature type="binding site" evidence="4">
    <location>
        <position position="185"/>
    </location>
    <ligand>
        <name>substrate</name>
    </ligand>
</feature>
<protein>
    <recommendedName>
        <fullName evidence="4">Probable chorismate pyruvate-lyase</fullName>
        <shortName evidence="4">CL</shortName>
        <shortName evidence="4">CPL</shortName>
        <ecNumber evidence="4">4.1.3.40</ecNumber>
    </recommendedName>
</protein>
<reference evidence="5 6" key="1">
    <citation type="submission" date="2018-09" db="EMBL/GenBank/DDBJ databases">
        <title>Zymobacter palmae IAM14233 (=T109) whole genome analysis.</title>
        <authorList>
            <person name="Yanase H."/>
        </authorList>
    </citation>
    <scope>NUCLEOTIDE SEQUENCE [LARGE SCALE GENOMIC DNA]</scope>
    <source>
        <strain evidence="5 6">IAM14233</strain>
    </source>
</reference>
<keyword evidence="1 4" id="KW-0963">Cytoplasm</keyword>
<dbReference type="Proteomes" id="UP000267342">
    <property type="component" value="Chromosome"/>
</dbReference>
<accession>A0A348HFT8</accession>
<name>A0A348HFT8_9GAMM</name>
<evidence type="ECO:0000256" key="4">
    <source>
        <dbReference type="HAMAP-Rule" id="MF_01632"/>
    </source>
</evidence>
<feature type="binding site" evidence="4">
    <location>
        <position position="88"/>
    </location>
    <ligand>
        <name>substrate</name>
    </ligand>
</feature>
<keyword evidence="3 4" id="KW-0456">Lyase</keyword>
<dbReference type="Gene3D" id="3.40.1410.10">
    <property type="entry name" value="Chorismate lyase-like"/>
    <property type="match status" value="1"/>
</dbReference>
<evidence type="ECO:0000256" key="3">
    <source>
        <dbReference type="ARBA" id="ARBA00023239"/>
    </source>
</evidence>
<keyword evidence="6" id="KW-1185">Reference proteome</keyword>
<evidence type="ECO:0000256" key="1">
    <source>
        <dbReference type="ARBA" id="ARBA00022490"/>
    </source>
</evidence>
<dbReference type="GO" id="GO:0005829">
    <property type="term" value="C:cytosol"/>
    <property type="evidence" value="ECO:0007669"/>
    <property type="project" value="TreeGrafter"/>
</dbReference>
<dbReference type="InterPro" id="IPR028978">
    <property type="entry name" value="Chorismate_lyase_/UTRA_dom_sf"/>
</dbReference>
<keyword evidence="2 4" id="KW-0831">Ubiquinone biosynthesis</keyword>
<evidence type="ECO:0000313" key="6">
    <source>
        <dbReference type="Proteomes" id="UP000267342"/>
    </source>
</evidence>
<dbReference type="GO" id="GO:0006744">
    <property type="term" value="P:ubiquinone biosynthetic process"/>
    <property type="evidence" value="ECO:0007669"/>
    <property type="project" value="UniProtKB-UniRule"/>
</dbReference>
<dbReference type="STRING" id="1123510.GCA_000620025_00923"/>
<keyword evidence="4" id="KW-0670">Pyruvate</keyword>
<gene>
    <name evidence="4" type="primary">ubiC</name>
    <name evidence="5" type="ORF">ZBT109_1740</name>
</gene>
<comment type="subcellular location">
    <subcellularLocation>
        <location evidence="4">Cytoplasm</location>
    </subcellularLocation>
</comment>
<dbReference type="EC" id="4.1.3.40" evidence="4"/>
<evidence type="ECO:0000256" key="2">
    <source>
        <dbReference type="ARBA" id="ARBA00022688"/>
    </source>
</evidence>
<dbReference type="Pfam" id="PF04345">
    <property type="entry name" value="Chor_lyase"/>
    <property type="match status" value="1"/>
</dbReference>
<dbReference type="KEGG" id="zpl:ZBT109_1740"/>
<dbReference type="HAMAP" id="MF_01632">
    <property type="entry name" value="UbiC"/>
    <property type="match status" value="1"/>
</dbReference>
<dbReference type="UniPathway" id="UPA00232"/>
<dbReference type="GO" id="GO:0008813">
    <property type="term" value="F:chorismate lyase activity"/>
    <property type="evidence" value="ECO:0007669"/>
    <property type="project" value="UniProtKB-UniRule"/>
</dbReference>